<evidence type="ECO:0000256" key="7">
    <source>
        <dbReference type="ARBA" id="ARBA00023267"/>
    </source>
</evidence>
<feature type="binding site" evidence="10">
    <location>
        <position position="137"/>
    </location>
    <ligand>
        <name>ATP</name>
        <dbReference type="ChEBI" id="CHEBI:30616"/>
    </ligand>
</feature>
<evidence type="ECO:0000259" key="16">
    <source>
        <dbReference type="PROSITE" id="PS50991"/>
    </source>
</evidence>
<dbReference type="FunFam" id="3.20.20.70:FF:000033">
    <property type="entry name" value="Pyruvate carboxylase"/>
    <property type="match status" value="1"/>
</dbReference>
<dbReference type="InterPro" id="IPR055268">
    <property type="entry name" value="PCB-like"/>
</dbReference>
<organism evidence="18 20">
    <name type="scientific">Dracunculus medinensis</name>
    <name type="common">Guinea worm</name>
    <dbReference type="NCBI Taxonomy" id="318479"/>
    <lineage>
        <taxon>Eukaryota</taxon>
        <taxon>Metazoa</taxon>
        <taxon>Ecdysozoa</taxon>
        <taxon>Nematoda</taxon>
        <taxon>Chromadorea</taxon>
        <taxon>Rhabditida</taxon>
        <taxon>Spirurina</taxon>
        <taxon>Dracunculoidea</taxon>
        <taxon>Dracunculidae</taxon>
        <taxon>Dracunculus</taxon>
    </lineage>
</organism>
<dbReference type="SMART" id="SM00878">
    <property type="entry name" value="Biotin_carb_C"/>
    <property type="match status" value="1"/>
</dbReference>
<dbReference type="Gene3D" id="3.10.600.10">
    <property type="entry name" value="pyruvate carboxylase f1077a mutant domain"/>
    <property type="match status" value="1"/>
</dbReference>
<comment type="function">
    <text evidence="8">Catalyzes a 2-step reaction, involving the ATP-dependent carboxylation of the covalently attached biotin in the first step and the transfer of the carboxyl group to pyruvate in the second.</text>
</comment>
<evidence type="ECO:0000256" key="11">
    <source>
        <dbReference type="PIRSR" id="PIRSR001594-3"/>
    </source>
</evidence>
<reference evidence="17 19" key="2">
    <citation type="submission" date="2018-11" db="EMBL/GenBank/DDBJ databases">
        <authorList>
            <consortium name="Pathogen Informatics"/>
        </authorList>
    </citation>
    <scope>NUCLEOTIDE SEQUENCE [LARGE SCALE GENOMIC DNA]</scope>
</reference>
<dbReference type="InterPro" id="IPR005930">
    <property type="entry name" value="Pyruv_COase"/>
</dbReference>
<feature type="modified residue" description="N6-biotinyllysine" evidence="12">
    <location>
        <position position="1129"/>
    </location>
</feature>
<dbReference type="SUPFAM" id="SSF56059">
    <property type="entry name" value="Glutathione synthetase ATP-binding domain-like"/>
    <property type="match status" value="1"/>
</dbReference>
<dbReference type="EMBL" id="UYYG01001154">
    <property type="protein sequence ID" value="VDN56169.1"/>
    <property type="molecule type" value="Genomic_DNA"/>
</dbReference>
<dbReference type="AlphaFoldDB" id="A0A158Q367"/>
<dbReference type="Proteomes" id="UP000274756">
    <property type="component" value="Unassembled WGS sequence"/>
</dbReference>
<feature type="domain" description="Pyruvate carboxyltransferase" evidence="16">
    <location>
        <begin position="548"/>
        <end position="817"/>
    </location>
</feature>
<evidence type="ECO:0000313" key="19">
    <source>
        <dbReference type="Proteomes" id="UP000274756"/>
    </source>
</evidence>
<dbReference type="InterPro" id="IPR011764">
    <property type="entry name" value="Biotin_carboxylation_dom"/>
</dbReference>
<dbReference type="PROSITE" id="PS00867">
    <property type="entry name" value="CPSASE_2"/>
    <property type="match status" value="1"/>
</dbReference>
<dbReference type="Pfam" id="PF02786">
    <property type="entry name" value="CPSase_L_D2"/>
    <property type="match status" value="1"/>
</dbReference>
<dbReference type="PROSITE" id="PS50991">
    <property type="entry name" value="PYR_CT"/>
    <property type="match status" value="1"/>
</dbReference>
<evidence type="ECO:0000259" key="15">
    <source>
        <dbReference type="PROSITE" id="PS50979"/>
    </source>
</evidence>
<evidence type="ECO:0000313" key="18">
    <source>
        <dbReference type="Proteomes" id="UP000038040"/>
    </source>
</evidence>
<keyword evidence="3 8" id="KW-0436">Ligase</keyword>
<keyword evidence="19" id="KW-1185">Reference proteome</keyword>
<dbReference type="Pfam" id="PF00364">
    <property type="entry name" value="Biotin_lipoyl"/>
    <property type="match status" value="1"/>
</dbReference>
<accession>A0A158Q367</accession>
<dbReference type="Pfam" id="PF00289">
    <property type="entry name" value="Biotin_carb_N"/>
    <property type="match status" value="1"/>
</dbReference>
<dbReference type="GO" id="GO:0005737">
    <property type="term" value="C:cytoplasm"/>
    <property type="evidence" value="ECO:0007669"/>
    <property type="project" value="TreeGrafter"/>
</dbReference>
<feature type="binding site" description="via carbamate group" evidence="11">
    <location>
        <position position="726"/>
    </location>
    <ligand>
        <name>Mn(2+)</name>
        <dbReference type="ChEBI" id="CHEBI:29035"/>
    </ligand>
</feature>
<feature type="binding site" evidence="10">
    <location>
        <position position="221"/>
    </location>
    <ligand>
        <name>ATP</name>
        <dbReference type="ChEBI" id="CHEBI:30616"/>
    </ligand>
</feature>
<dbReference type="InterPro" id="IPR005482">
    <property type="entry name" value="Biotin_COase_C"/>
</dbReference>
<dbReference type="InterPro" id="IPR005481">
    <property type="entry name" value="BC-like_N"/>
</dbReference>
<feature type="domain" description="Biotin carboxylation" evidence="15">
    <location>
        <begin position="21"/>
        <end position="471"/>
    </location>
</feature>
<dbReference type="InterPro" id="IPR011054">
    <property type="entry name" value="Rudment_hybrid_motif"/>
</dbReference>
<feature type="binding site" evidence="11">
    <location>
        <position position="557"/>
    </location>
    <ligand>
        <name>Mn(2+)</name>
        <dbReference type="ChEBI" id="CHEBI:29035"/>
    </ligand>
</feature>
<dbReference type="Gene3D" id="3.20.20.70">
    <property type="entry name" value="Aldolase class I"/>
    <property type="match status" value="1"/>
</dbReference>
<dbReference type="NCBIfam" id="TIGR01235">
    <property type="entry name" value="pyruv_carbox"/>
    <property type="match status" value="1"/>
</dbReference>
<feature type="binding site" evidence="10">
    <location>
        <position position="893"/>
    </location>
    <ligand>
        <name>substrate</name>
    </ligand>
</feature>
<evidence type="ECO:0000256" key="9">
    <source>
        <dbReference type="PIRSR" id="PIRSR001594-1"/>
    </source>
</evidence>
<feature type="domain" description="Lipoyl-binding" evidence="13">
    <location>
        <begin position="1088"/>
        <end position="1163"/>
    </location>
</feature>
<keyword evidence="4 11" id="KW-0479">Metal-binding</keyword>
<dbReference type="PROSITE" id="PS50968">
    <property type="entry name" value="BIOTINYL_LIPOYL"/>
    <property type="match status" value="1"/>
</dbReference>
<dbReference type="InterPro" id="IPR013785">
    <property type="entry name" value="Aldolase_TIM"/>
</dbReference>
<evidence type="ECO:0000259" key="13">
    <source>
        <dbReference type="PROSITE" id="PS50968"/>
    </source>
</evidence>
<dbReference type="OrthoDB" id="196847at2759"/>
<dbReference type="FunFam" id="2.40.50.100:FF:000003">
    <property type="entry name" value="Acetyl-CoA carboxylase biotin carboxyl carrier protein"/>
    <property type="match status" value="1"/>
</dbReference>
<dbReference type="PROSITE" id="PS50979">
    <property type="entry name" value="BC"/>
    <property type="match status" value="1"/>
</dbReference>
<evidence type="ECO:0000259" key="14">
    <source>
        <dbReference type="PROSITE" id="PS50975"/>
    </source>
</evidence>
<dbReference type="InterPro" id="IPR011761">
    <property type="entry name" value="ATP-grasp"/>
</dbReference>
<comment type="catalytic activity">
    <reaction evidence="8">
        <text>hydrogencarbonate + pyruvate + ATP = oxaloacetate + ADP + phosphate + H(+)</text>
        <dbReference type="Rhea" id="RHEA:20844"/>
        <dbReference type="ChEBI" id="CHEBI:15361"/>
        <dbReference type="ChEBI" id="CHEBI:15378"/>
        <dbReference type="ChEBI" id="CHEBI:16452"/>
        <dbReference type="ChEBI" id="CHEBI:17544"/>
        <dbReference type="ChEBI" id="CHEBI:30616"/>
        <dbReference type="ChEBI" id="CHEBI:43474"/>
        <dbReference type="ChEBI" id="CHEBI:456216"/>
        <dbReference type="EC" id="6.4.1.1"/>
    </reaction>
</comment>
<sequence>MNYNEKDYFSAYYKSKKLVKLYIFIMVANRGEIAIRVFRATSELDKVSVAIYSEQDKNSMHRYKADEAYLIGKGKAPVDAYLGIEDIIEIAKKYNIDAIHPGYGFLSERAEFAQACWDAGIAFIGPSPKVIAQMGDKVAARKAAIDSGIKVVPGTSNPVTSVEKVKEFVAEHGTPIILKAAFGGGGRGMRRVDNEKDVKESFERAFSEAKAAFGDGSLFVEKFVVRPRHIEVQILGDNYGNIIHLYERDCSIQRRHQKLVEIAPAPALHKEVRDRILSDALRIAKHVGYQNAGTVEFLVDEHGNHFFIEVNARLQVEHTVSEEITGVDLVQSQIKIAEGKSLEDIKLSQDAIHVKGCSIQCRVTTEDPARGFQPDCGRIEVFRTGEGMGIRLDSAISFAGAIISPHYDSLLVKVISSALNHKCACRKMARSLSEFRVRGVKTNISFLLNVLRSPKFLDAAVDTYFIDENPDLMDIAPSRNRAQKLLKYIGEVRVNGPSTPLFTNLKPSKAKAHVPEIPSGKVPGGFRDILLKGGPAALAKAIRKNAGCLITDTTFRDAHQSLLATRVRTYDLLQIAPFVSHSLNSLFSLENWGGATFDVAMRFLHECPWERLEALRKAIPNVPFQMLLRGANAVGYSSYPDNVVYKFCELAVKSGMDIFRVFDSLNYLPNILVGMDAVGKAGGVIEAAISYTGDVSDATRTKYDLNYYVNLAGQLVKAGTHILAIKDMAGVLKPKAAKLLIGALRDKFPDTPIHVHTHDTAGAGVASMLECAGAGADIVDAAVDSMSGMTSQPSLGAIVACLESTPLATGLNLDKISEYNSYWETARQFYAPFECTTTLKSGNADVYKHEIPGGQYTNLQFQAFSLGLGNQFDNVKKMYREANLALGDIIKVTPSSKIVGDLAQFMVQNHLTRESLVEKAEELNFPQSVIQFFQGLIGQPPYGFPEPLRTKVLRNLPRYDGRPGENLEPCNFEEIQTNLEEKHGRKLRDVDVMTAIMFPKEFDDFEQMRQTFGPMDKLNTRIFLTGMDIAEVTEVELESGKTLMITLQAIGDPNHRGEREVFFDLNGQHRSIFVQDKEASKEMVVRPRAKLGVKGSVGAPMPGEVLDIKVKEGDKVSLKTPLFVLSAMKMEMVVDSPIAGVVKKIYCAPKTRVAAGDLIIEIDPVAK</sequence>
<dbReference type="SUPFAM" id="SSF52440">
    <property type="entry name" value="PreATP-grasp domain"/>
    <property type="match status" value="1"/>
</dbReference>
<evidence type="ECO:0000256" key="10">
    <source>
        <dbReference type="PIRSR" id="PIRSR001594-2"/>
    </source>
</evidence>
<evidence type="ECO:0000313" key="17">
    <source>
        <dbReference type="EMBL" id="VDN56169.1"/>
    </source>
</evidence>
<dbReference type="InterPro" id="IPR000891">
    <property type="entry name" value="PYR_CT"/>
</dbReference>
<dbReference type="GO" id="GO:0004736">
    <property type="term" value="F:pyruvate carboxylase activity"/>
    <property type="evidence" value="ECO:0007669"/>
    <property type="project" value="UniProtKB-EC"/>
</dbReference>
<feature type="domain" description="ATP-grasp" evidence="14">
    <location>
        <begin position="141"/>
        <end position="338"/>
    </location>
</feature>
<evidence type="ECO:0000313" key="20">
    <source>
        <dbReference type="WBParaSite" id="DME_0000178201-mRNA-1"/>
    </source>
</evidence>
<evidence type="ECO:0000256" key="2">
    <source>
        <dbReference type="ARBA" id="ARBA00013057"/>
    </source>
</evidence>
<evidence type="ECO:0000256" key="3">
    <source>
        <dbReference type="ARBA" id="ARBA00022598"/>
    </source>
</evidence>
<dbReference type="InterPro" id="IPR011053">
    <property type="entry name" value="Single_hybrid_motif"/>
</dbReference>
<comment type="cofactor">
    <cofactor evidence="1 8">
        <name>biotin</name>
        <dbReference type="ChEBI" id="CHEBI:57586"/>
    </cofactor>
</comment>
<dbReference type="PIRSF" id="PIRSF001594">
    <property type="entry name" value="Pyruv_carbox"/>
    <property type="match status" value="1"/>
</dbReference>
<feature type="binding site" evidence="11">
    <location>
        <position position="756"/>
    </location>
    <ligand>
        <name>Mn(2+)</name>
        <dbReference type="ChEBI" id="CHEBI:29035"/>
    </ligand>
</feature>
<evidence type="ECO:0000256" key="1">
    <source>
        <dbReference type="ARBA" id="ARBA00001953"/>
    </source>
</evidence>
<feature type="binding site" evidence="11">
    <location>
        <position position="758"/>
    </location>
    <ligand>
        <name>Mn(2+)</name>
        <dbReference type="ChEBI" id="CHEBI:29035"/>
    </ligand>
</feature>
<dbReference type="GO" id="GO:0005524">
    <property type="term" value="F:ATP binding"/>
    <property type="evidence" value="ECO:0007669"/>
    <property type="project" value="UniProtKB-UniRule"/>
</dbReference>
<dbReference type="NCBIfam" id="NF009554">
    <property type="entry name" value="PRK12999.1"/>
    <property type="match status" value="1"/>
</dbReference>
<dbReference type="PANTHER" id="PTHR43778:SF2">
    <property type="entry name" value="PYRUVATE CARBOXYLASE, MITOCHONDRIAL"/>
    <property type="match status" value="1"/>
</dbReference>
<dbReference type="SUPFAM" id="SSF51569">
    <property type="entry name" value="Aldolase"/>
    <property type="match status" value="1"/>
</dbReference>
<name>A0A158Q367_DRAME</name>
<dbReference type="SUPFAM" id="SSF51246">
    <property type="entry name" value="Rudiment single hybrid motif"/>
    <property type="match status" value="1"/>
</dbReference>
<proteinExistence type="predicted"/>
<dbReference type="GO" id="GO:0006094">
    <property type="term" value="P:gluconeogenesis"/>
    <property type="evidence" value="ECO:0007669"/>
    <property type="project" value="InterPro"/>
</dbReference>
<evidence type="ECO:0000256" key="6">
    <source>
        <dbReference type="ARBA" id="ARBA00022840"/>
    </source>
</evidence>
<dbReference type="Pfam" id="PF00682">
    <property type="entry name" value="HMGL-like"/>
    <property type="match status" value="1"/>
</dbReference>
<feature type="modified residue" description="N6-carboxylysine" evidence="12">
    <location>
        <position position="726"/>
    </location>
</feature>
<keyword evidence="6 8" id="KW-0067">ATP-binding</keyword>
<evidence type="ECO:0000256" key="8">
    <source>
        <dbReference type="PIRNR" id="PIRNR001594"/>
    </source>
</evidence>
<feature type="active site" evidence="9">
    <location>
        <position position="313"/>
    </location>
</feature>
<keyword evidence="5 8" id="KW-0547">Nucleotide-binding</keyword>
<dbReference type="PANTHER" id="PTHR43778">
    <property type="entry name" value="PYRUVATE CARBOXYLASE"/>
    <property type="match status" value="1"/>
</dbReference>
<dbReference type="EC" id="6.4.1.1" evidence="2 8"/>
<dbReference type="Gene3D" id="2.40.50.100">
    <property type="match status" value="1"/>
</dbReference>
<dbReference type="FunFam" id="3.30.470.20:FF:000012">
    <property type="entry name" value="Pyruvate carboxylase"/>
    <property type="match status" value="1"/>
</dbReference>
<dbReference type="FunFam" id="3.30.1490.20:FF:000003">
    <property type="entry name" value="acetyl-CoA carboxylase isoform X1"/>
    <property type="match status" value="1"/>
</dbReference>
<dbReference type="CDD" id="cd07937">
    <property type="entry name" value="DRE_TIM_PC_TC_5S"/>
    <property type="match status" value="1"/>
</dbReference>
<dbReference type="PROSITE" id="PS50975">
    <property type="entry name" value="ATP_GRASP"/>
    <property type="match status" value="1"/>
</dbReference>
<dbReference type="FunFam" id="3.40.50.20:FF:000010">
    <property type="entry name" value="Propionyl-CoA carboxylase subunit alpha"/>
    <property type="match status" value="1"/>
</dbReference>
<keyword evidence="7 8" id="KW-0092">Biotin</keyword>
<evidence type="ECO:0000256" key="4">
    <source>
        <dbReference type="ARBA" id="ARBA00022723"/>
    </source>
</evidence>
<evidence type="ECO:0000256" key="12">
    <source>
        <dbReference type="PIRSR" id="PIRSR001594-4"/>
    </source>
</evidence>
<dbReference type="CDD" id="cd06850">
    <property type="entry name" value="biotinyl_domain"/>
    <property type="match status" value="1"/>
</dbReference>
<dbReference type="InterPro" id="IPR016185">
    <property type="entry name" value="PreATP-grasp_dom_sf"/>
</dbReference>
<dbReference type="NCBIfam" id="NF006761">
    <property type="entry name" value="PRK09282.1"/>
    <property type="match status" value="1"/>
</dbReference>
<dbReference type="STRING" id="318479.A0A158Q367"/>
<dbReference type="Pfam" id="PF02436">
    <property type="entry name" value="PYC_OADA"/>
    <property type="match status" value="1"/>
</dbReference>
<dbReference type="WBParaSite" id="DME_0000178201-mRNA-1">
    <property type="protein sequence ID" value="DME_0000178201-mRNA-1"/>
    <property type="gene ID" value="DME_0000178201"/>
</dbReference>
<reference evidence="20" key="1">
    <citation type="submission" date="2016-04" db="UniProtKB">
        <authorList>
            <consortium name="WormBaseParasite"/>
        </authorList>
    </citation>
    <scope>IDENTIFICATION</scope>
</reference>
<dbReference type="SUPFAM" id="SSF51230">
    <property type="entry name" value="Single hybrid motif"/>
    <property type="match status" value="1"/>
</dbReference>
<evidence type="ECO:0000256" key="5">
    <source>
        <dbReference type="ARBA" id="ARBA00022741"/>
    </source>
</evidence>
<feature type="binding site" evidence="10">
    <location>
        <position position="629"/>
    </location>
    <ligand>
        <name>substrate</name>
    </ligand>
</feature>
<dbReference type="GO" id="GO:0046872">
    <property type="term" value="F:metal ion binding"/>
    <property type="evidence" value="ECO:0007669"/>
    <property type="project" value="UniProtKB-KW"/>
</dbReference>
<dbReference type="SUPFAM" id="SSF89000">
    <property type="entry name" value="post-HMGL domain-like"/>
    <property type="match status" value="1"/>
</dbReference>
<dbReference type="InterPro" id="IPR005479">
    <property type="entry name" value="CPAse_ATP-bd"/>
</dbReference>
<dbReference type="InterPro" id="IPR003379">
    <property type="entry name" value="Carboxylase_cons_dom"/>
</dbReference>
<gene>
    <name evidence="17" type="ORF">DME_LOCUS6142</name>
</gene>
<dbReference type="Gene3D" id="3.30.470.20">
    <property type="entry name" value="ATP-grasp fold, B domain"/>
    <property type="match status" value="1"/>
</dbReference>
<dbReference type="Pfam" id="PF02785">
    <property type="entry name" value="Biotin_carb_C"/>
    <property type="match status" value="1"/>
</dbReference>
<dbReference type="InterPro" id="IPR000089">
    <property type="entry name" value="Biotin_lipoyl"/>
</dbReference>
<dbReference type="Proteomes" id="UP000038040">
    <property type="component" value="Unplaced"/>
</dbReference>
<protein>
    <recommendedName>
        <fullName evidence="2 8">Pyruvate carboxylase</fullName>
        <ecNumber evidence="2 8">6.4.1.1</ecNumber>
    </recommendedName>
</protein>
<feature type="binding site" evidence="10">
    <location>
        <position position="256"/>
    </location>
    <ligand>
        <name>ATP</name>
        <dbReference type="ChEBI" id="CHEBI:30616"/>
    </ligand>
</feature>